<evidence type="ECO:0000313" key="1">
    <source>
        <dbReference type="EMBL" id="KYM79601.1"/>
    </source>
</evidence>
<dbReference type="SUPFAM" id="SSF56672">
    <property type="entry name" value="DNA/RNA polymerases"/>
    <property type="match status" value="1"/>
</dbReference>
<protein>
    <recommendedName>
        <fullName evidence="3">Reverse transcriptase/retrotransposon-derived protein RNase H-like domain-containing protein</fullName>
    </recommendedName>
</protein>
<name>A0A195B530_9HYME</name>
<evidence type="ECO:0000313" key="2">
    <source>
        <dbReference type="Proteomes" id="UP000078540"/>
    </source>
</evidence>
<proteinExistence type="predicted"/>
<dbReference type="Proteomes" id="UP000078540">
    <property type="component" value="Unassembled WGS sequence"/>
</dbReference>
<dbReference type="InterPro" id="IPR043128">
    <property type="entry name" value="Rev_trsase/Diguanyl_cyclase"/>
</dbReference>
<dbReference type="GO" id="GO:0071897">
    <property type="term" value="P:DNA biosynthetic process"/>
    <property type="evidence" value="ECO:0007669"/>
    <property type="project" value="UniProtKB-ARBA"/>
</dbReference>
<gene>
    <name evidence="1" type="ORF">ALC53_09909</name>
</gene>
<reference evidence="1 2" key="1">
    <citation type="submission" date="2015-09" db="EMBL/GenBank/DDBJ databases">
        <title>Atta colombica WGS genome.</title>
        <authorList>
            <person name="Nygaard S."/>
            <person name="Hu H."/>
            <person name="Boomsma J."/>
            <person name="Zhang G."/>
        </authorList>
    </citation>
    <scope>NUCLEOTIDE SEQUENCE [LARGE SCALE GENOMIC DNA]</scope>
    <source>
        <strain evidence="1">Treedump-2</strain>
        <tissue evidence="1">Whole body</tissue>
    </source>
</reference>
<evidence type="ECO:0008006" key="3">
    <source>
        <dbReference type="Google" id="ProtNLM"/>
    </source>
</evidence>
<sequence>MRENRDICHCGGECGRLKHLCSSPHQKLQGNPTKSTRPPQTLHGLHHFVSLIKFYRKFLPTVKAPLNEYLRDSRKNDRWAIAWTHTAEEAFNKYKDVLSAQLSHFSDSASDETRLIYDVSDFAMEQSLSNI</sequence>
<dbReference type="Gene3D" id="3.30.70.270">
    <property type="match status" value="1"/>
</dbReference>
<keyword evidence="2" id="KW-1185">Reference proteome</keyword>
<dbReference type="AlphaFoldDB" id="A0A195B530"/>
<organism evidence="1 2">
    <name type="scientific">Atta colombica</name>
    <dbReference type="NCBI Taxonomy" id="520822"/>
    <lineage>
        <taxon>Eukaryota</taxon>
        <taxon>Metazoa</taxon>
        <taxon>Ecdysozoa</taxon>
        <taxon>Arthropoda</taxon>
        <taxon>Hexapoda</taxon>
        <taxon>Insecta</taxon>
        <taxon>Pterygota</taxon>
        <taxon>Neoptera</taxon>
        <taxon>Endopterygota</taxon>
        <taxon>Hymenoptera</taxon>
        <taxon>Apocrita</taxon>
        <taxon>Aculeata</taxon>
        <taxon>Formicoidea</taxon>
        <taxon>Formicidae</taxon>
        <taxon>Myrmicinae</taxon>
        <taxon>Atta</taxon>
    </lineage>
</organism>
<dbReference type="STRING" id="520822.A0A195B530"/>
<dbReference type="InterPro" id="IPR043502">
    <property type="entry name" value="DNA/RNA_pol_sf"/>
</dbReference>
<dbReference type="EMBL" id="KQ976595">
    <property type="protein sequence ID" value="KYM79601.1"/>
    <property type="molecule type" value="Genomic_DNA"/>
</dbReference>
<accession>A0A195B530</accession>